<feature type="signal peptide" evidence="1">
    <location>
        <begin position="1"/>
        <end position="21"/>
    </location>
</feature>
<sequence length="100" mass="9797">MGLLLLILLGAVLLLLQSAVAAERSATAADLSALAAADTVRGLRSGDPCAVAGEVAARNGAALTGCAVNTADQSVLVGTEVGLRLLPWPATGQARAGPPP</sequence>
<protein>
    <submittedName>
        <fullName evidence="2">Rv3654c family TadE-like protein</fullName>
    </submittedName>
</protein>
<dbReference type="NCBIfam" id="TIGR03816">
    <property type="entry name" value="tadE_like_DECH"/>
    <property type="match status" value="1"/>
</dbReference>
<evidence type="ECO:0000313" key="3">
    <source>
        <dbReference type="Proteomes" id="UP001448858"/>
    </source>
</evidence>
<evidence type="ECO:0000313" key="2">
    <source>
        <dbReference type="EMBL" id="WZP16045.1"/>
    </source>
</evidence>
<proteinExistence type="predicted"/>
<dbReference type="EMBL" id="CP151657">
    <property type="protein sequence ID" value="WZP16045.1"/>
    <property type="molecule type" value="Genomic_DNA"/>
</dbReference>
<dbReference type="RefSeq" id="WP_342023691.1">
    <property type="nucleotide sequence ID" value="NZ_CP151657.1"/>
</dbReference>
<keyword evidence="3" id="KW-1185">Reference proteome</keyword>
<name>A0ABZ2ZWC9_9MICC</name>
<organism evidence="2 3">
    <name type="scientific">Arthrobacter citreus</name>
    <dbReference type="NCBI Taxonomy" id="1670"/>
    <lineage>
        <taxon>Bacteria</taxon>
        <taxon>Bacillati</taxon>
        <taxon>Actinomycetota</taxon>
        <taxon>Actinomycetes</taxon>
        <taxon>Micrococcales</taxon>
        <taxon>Micrococcaceae</taxon>
        <taxon>Arthrobacter</taxon>
    </lineage>
</organism>
<reference evidence="2 3" key="1">
    <citation type="submission" date="2024-04" db="EMBL/GenBank/DDBJ databases">
        <title>Arthrobacter sp. from Plains bison fecal sample.</title>
        <authorList>
            <person name="Ruzzini A."/>
        </authorList>
    </citation>
    <scope>NUCLEOTIDE SEQUENCE [LARGE SCALE GENOMIC DNA]</scope>
    <source>
        <strain evidence="2 3">EINP1</strain>
    </source>
</reference>
<dbReference type="InterPro" id="IPR021202">
    <property type="entry name" value="Rv3654c-like"/>
</dbReference>
<accession>A0ABZ2ZWC9</accession>
<dbReference type="Proteomes" id="UP001448858">
    <property type="component" value="Chromosome"/>
</dbReference>
<evidence type="ECO:0000256" key="1">
    <source>
        <dbReference type="SAM" id="SignalP"/>
    </source>
</evidence>
<gene>
    <name evidence="2" type="ORF">AAE021_00160</name>
</gene>
<keyword evidence="1" id="KW-0732">Signal</keyword>
<feature type="chain" id="PRO_5047511460" evidence="1">
    <location>
        <begin position="22"/>
        <end position="100"/>
    </location>
</feature>